<dbReference type="PROSITE" id="PS01124">
    <property type="entry name" value="HTH_ARAC_FAMILY_2"/>
    <property type="match status" value="1"/>
</dbReference>
<evidence type="ECO:0000313" key="5">
    <source>
        <dbReference type="EMBL" id="AWM12663.1"/>
    </source>
</evidence>
<dbReference type="Proteomes" id="UP000245429">
    <property type="component" value="Chromosome"/>
</dbReference>
<dbReference type="AlphaFoldDB" id="A0A2U8QR99"/>
<organism evidence="5 6">
    <name type="scientific">Flavobacterium sediminis</name>
    <dbReference type="NCBI Taxonomy" id="2201181"/>
    <lineage>
        <taxon>Bacteria</taxon>
        <taxon>Pseudomonadati</taxon>
        <taxon>Bacteroidota</taxon>
        <taxon>Flavobacteriia</taxon>
        <taxon>Flavobacteriales</taxon>
        <taxon>Flavobacteriaceae</taxon>
        <taxon>Flavobacterium</taxon>
    </lineage>
</organism>
<dbReference type="PANTHER" id="PTHR43280">
    <property type="entry name" value="ARAC-FAMILY TRANSCRIPTIONAL REGULATOR"/>
    <property type="match status" value="1"/>
</dbReference>
<dbReference type="GO" id="GO:0043565">
    <property type="term" value="F:sequence-specific DNA binding"/>
    <property type="evidence" value="ECO:0007669"/>
    <property type="project" value="InterPro"/>
</dbReference>
<evidence type="ECO:0000256" key="3">
    <source>
        <dbReference type="ARBA" id="ARBA00023163"/>
    </source>
</evidence>
<dbReference type="OrthoDB" id="629929at2"/>
<dbReference type="RefSeq" id="WP_109568072.1">
    <property type="nucleotide sequence ID" value="NZ_CP029463.1"/>
</dbReference>
<proteinExistence type="predicted"/>
<dbReference type="KEGG" id="fse:DI487_01435"/>
<reference evidence="5 6" key="1">
    <citation type="submission" date="2018-05" db="EMBL/GenBank/DDBJ databases">
        <title>Flavobacterium sp. MEBiC07310.</title>
        <authorList>
            <person name="Baek K."/>
        </authorList>
    </citation>
    <scope>NUCLEOTIDE SEQUENCE [LARGE SCALE GENOMIC DNA]</scope>
    <source>
        <strain evidence="5 6">MEBiC07310</strain>
    </source>
</reference>
<dbReference type="SUPFAM" id="SSF46689">
    <property type="entry name" value="Homeodomain-like"/>
    <property type="match status" value="1"/>
</dbReference>
<evidence type="ECO:0000256" key="1">
    <source>
        <dbReference type="ARBA" id="ARBA00023015"/>
    </source>
</evidence>
<dbReference type="InterPro" id="IPR018060">
    <property type="entry name" value="HTH_AraC"/>
</dbReference>
<feature type="domain" description="HTH araC/xylS-type" evidence="4">
    <location>
        <begin position="190"/>
        <end position="300"/>
    </location>
</feature>
<protein>
    <submittedName>
        <fullName evidence="5">AraC family transcriptional regulator</fullName>
    </submittedName>
</protein>
<sequence length="303" mass="35041">MKTTENIEQFYQRVPRANALNLPLDNTGAGHINVFSREQCSIKAPYMRRDFYKVSLVIGTGKLQYANQYLLIDRPALLFSNPQIPYSWEITSQDQKGWFALFSESFLLNNERAGSLKESPLYRVGGNPVYFLNEAQLQEISRIFEKMYAEIQSDYPFKYDVVRNCLHLIIHEAMKMQPADTFQKHHNASERIVALFLELLERQFPVDSPDDPLAMTTANQYAEQLSVHVNHLNRVVKQHTEQTTTQHIAQRIVQEAWALLQHSDWSISEIAYSLGFDTPAYFTNFFKRKTGKNPLQARGSTNI</sequence>
<name>A0A2U8QR99_9FLAO</name>
<evidence type="ECO:0000313" key="6">
    <source>
        <dbReference type="Proteomes" id="UP000245429"/>
    </source>
</evidence>
<gene>
    <name evidence="5" type="ORF">DI487_01435</name>
</gene>
<keyword evidence="2" id="KW-0238">DNA-binding</keyword>
<dbReference type="SMART" id="SM00342">
    <property type="entry name" value="HTH_ARAC"/>
    <property type="match status" value="1"/>
</dbReference>
<keyword evidence="3" id="KW-0804">Transcription</keyword>
<keyword evidence="6" id="KW-1185">Reference proteome</keyword>
<evidence type="ECO:0000256" key="2">
    <source>
        <dbReference type="ARBA" id="ARBA00023125"/>
    </source>
</evidence>
<dbReference type="InterPro" id="IPR009057">
    <property type="entry name" value="Homeodomain-like_sf"/>
</dbReference>
<accession>A0A2U8QR99</accession>
<dbReference type="GO" id="GO:0003700">
    <property type="term" value="F:DNA-binding transcription factor activity"/>
    <property type="evidence" value="ECO:0007669"/>
    <property type="project" value="InterPro"/>
</dbReference>
<dbReference type="Pfam" id="PF12833">
    <property type="entry name" value="HTH_18"/>
    <property type="match status" value="1"/>
</dbReference>
<keyword evidence="1" id="KW-0805">Transcription regulation</keyword>
<dbReference type="Gene3D" id="1.10.10.60">
    <property type="entry name" value="Homeodomain-like"/>
    <property type="match status" value="1"/>
</dbReference>
<dbReference type="PANTHER" id="PTHR43280:SF32">
    <property type="entry name" value="TRANSCRIPTIONAL REGULATORY PROTEIN"/>
    <property type="match status" value="1"/>
</dbReference>
<dbReference type="EMBL" id="CP029463">
    <property type="protein sequence ID" value="AWM12663.1"/>
    <property type="molecule type" value="Genomic_DNA"/>
</dbReference>
<evidence type="ECO:0000259" key="4">
    <source>
        <dbReference type="PROSITE" id="PS01124"/>
    </source>
</evidence>